<dbReference type="Gene3D" id="2.130.10.120">
    <property type="entry name" value="Prolyl oligopeptidase, N-terminal domain"/>
    <property type="match status" value="1"/>
</dbReference>
<keyword evidence="3 7" id="KW-0645">Protease</keyword>
<feature type="domain" description="Peptidase S9 prolyl oligopeptidase catalytic" evidence="8">
    <location>
        <begin position="271"/>
        <end position="481"/>
    </location>
</feature>
<accession>A0A7S3V197</accession>
<evidence type="ECO:0000259" key="9">
    <source>
        <dbReference type="Pfam" id="PF02897"/>
    </source>
</evidence>
<evidence type="ECO:0000256" key="1">
    <source>
        <dbReference type="ARBA" id="ARBA00001070"/>
    </source>
</evidence>
<dbReference type="Gene3D" id="3.40.50.1820">
    <property type="entry name" value="alpha/beta hydrolase"/>
    <property type="match status" value="1"/>
</dbReference>
<dbReference type="PANTHER" id="PTHR11757">
    <property type="entry name" value="PROTEASE FAMILY S9A OLIGOPEPTIDASE"/>
    <property type="match status" value="1"/>
</dbReference>
<dbReference type="EMBL" id="HBIN01020272">
    <property type="protein sequence ID" value="CAE0445467.1"/>
    <property type="molecule type" value="Transcribed_RNA"/>
</dbReference>
<dbReference type="AlphaFoldDB" id="A0A7S3V197"/>
<comment type="catalytic activity">
    <reaction evidence="1">
        <text>Hydrolysis of Pro-|-Xaa &gt;&gt; Ala-|-Xaa in oligopeptides.</text>
        <dbReference type="EC" id="3.4.21.26"/>
    </reaction>
</comment>
<evidence type="ECO:0000256" key="6">
    <source>
        <dbReference type="ARBA" id="ARBA00045448"/>
    </source>
</evidence>
<dbReference type="Pfam" id="PF02897">
    <property type="entry name" value="Peptidase_S9_N"/>
    <property type="match status" value="1"/>
</dbReference>
<evidence type="ECO:0000256" key="5">
    <source>
        <dbReference type="ARBA" id="ARBA00022825"/>
    </source>
</evidence>
<comment type="similarity">
    <text evidence="2 7">Belongs to the peptidase S9A family.</text>
</comment>
<dbReference type="FunFam" id="3.40.50.1820:FF:000005">
    <property type="entry name" value="Prolyl endopeptidase"/>
    <property type="match status" value="1"/>
</dbReference>
<dbReference type="InterPro" id="IPR029058">
    <property type="entry name" value="AB_hydrolase_fold"/>
</dbReference>
<feature type="domain" description="Peptidase S9A N-terminal" evidence="9">
    <location>
        <begin position="3"/>
        <end position="186"/>
    </location>
</feature>
<protein>
    <recommendedName>
        <fullName evidence="7">Prolyl endopeptidase</fullName>
        <ecNumber evidence="7">3.4.21.-</ecNumber>
    </recommendedName>
</protein>
<organism evidence="10">
    <name type="scientific">Aplanochytrium stocchinoi</name>
    <dbReference type="NCBI Taxonomy" id="215587"/>
    <lineage>
        <taxon>Eukaryota</taxon>
        <taxon>Sar</taxon>
        <taxon>Stramenopiles</taxon>
        <taxon>Bigyra</taxon>
        <taxon>Labyrinthulomycetes</taxon>
        <taxon>Thraustochytrida</taxon>
        <taxon>Thraustochytriidae</taxon>
        <taxon>Aplanochytrium</taxon>
    </lineage>
</organism>
<dbReference type="SUPFAM" id="SSF53474">
    <property type="entry name" value="alpha/beta-Hydrolases"/>
    <property type="match status" value="1"/>
</dbReference>
<evidence type="ECO:0000313" key="10">
    <source>
        <dbReference type="EMBL" id="CAE0445467.1"/>
    </source>
</evidence>
<evidence type="ECO:0000256" key="2">
    <source>
        <dbReference type="ARBA" id="ARBA00005228"/>
    </source>
</evidence>
<gene>
    <name evidence="10" type="ORF">ASTO00021_LOCUS15483</name>
</gene>
<evidence type="ECO:0000256" key="4">
    <source>
        <dbReference type="ARBA" id="ARBA00022801"/>
    </source>
</evidence>
<dbReference type="GO" id="GO:0006508">
    <property type="term" value="P:proteolysis"/>
    <property type="evidence" value="ECO:0007669"/>
    <property type="project" value="UniProtKB-KW"/>
</dbReference>
<keyword evidence="5 7" id="KW-0720">Serine protease</keyword>
<dbReference type="SUPFAM" id="SSF50993">
    <property type="entry name" value="Peptidase/esterase 'gauge' domain"/>
    <property type="match status" value="1"/>
</dbReference>
<evidence type="ECO:0000259" key="8">
    <source>
        <dbReference type="Pfam" id="PF00326"/>
    </source>
</evidence>
<comment type="function">
    <text evidence="6">Serine peptidase whose precise substrate specificity remains unclear. Does not cleave peptides after a arginine or lysine residue. Regulates trans-Golgi network morphology and sorting by regulating the membrane binding of the AP-1 complex. May play a role in the regulation of synaptic vesicle exocytosis.</text>
</comment>
<evidence type="ECO:0000256" key="7">
    <source>
        <dbReference type="RuleBase" id="RU368024"/>
    </source>
</evidence>
<name>A0A7S3V197_9STRA</name>
<dbReference type="GO" id="GO:0004252">
    <property type="term" value="F:serine-type endopeptidase activity"/>
    <property type="evidence" value="ECO:0007669"/>
    <property type="project" value="UniProtKB-UniRule"/>
</dbReference>
<evidence type="ECO:0000256" key="3">
    <source>
        <dbReference type="ARBA" id="ARBA00022670"/>
    </source>
</evidence>
<dbReference type="InterPro" id="IPR051543">
    <property type="entry name" value="Serine_Peptidase_S9A"/>
</dbReference>
<sequence length="491" mass="56258">MDEQYWVGVGKSRSGRFLFVHSGSSETSEGHFCDLENSVENPLTVIHSREFGLRYDLDHDGRDGFVIWTNKDDAVNNRLMYAPVSNPSIGNWKEIIPYDKDRKIDDVDLFENFVAVQGRSGGLTRIWLMDVKNGKMDASSFRQMEFDEELYEVGIWVNKNFETDYLRIHYSSLTTPTRYLDVNIKLTQPENQGSKEKRDILIKEQQVLNFNRDLYVCKRIFATAADKTKIPISMVHLKSIYDNGVTPKPTFLYGYGSYGICIDPGFHKMILPYLDRGMIYCIAHVRGGGEMGRYWYEEQGKYLNKRNTFSDFIACAEHLIDNGITTPDLLACEGRSAGGLLIGATINMRPDLFKVAVAGVPFVDVMNTMCDPSIPLTTGEWEEWGNPNEHKYHDYMLSYSPYDNVREQDYPNILITAGLHDPRVAYWEPAKWASKLRAMKTDDNEVVTKFDLSSGHFSASDRYKYIREKSFDQAYVLDKLGLKDAESVSKL</sequence>
<dbReference type="InterPro" id="IPR023302">
    <property type="entry name" value="Pept_S9A_N"/>
</dbReference>
<dbReference type="Pfam" id="PF00326">
    <property type="entry name" value="Peptidase_S9"/>
    <property type="match status" value="1"/>
</dbReference>
<reference evidence="10" key="1">
    <citation type="submission" date="2021-01" db="EMBL/GenBank/DDBJ databases">
        <authorList>
            <person name="Corre E."/>
            <person name="Pelletier E."/>
            <person name="Niang G."/>
            <person name="Scheremetjew M."/>
            <person name="Finn R."/>
            <person name="Kale V."/>
            <person name="Holt S."/>
            <person name="Cochrane G."/>
            <person name="Meng A."/>
            <person name="Brown T."/>
            <person name="Cohen L."/>
        </authorList>
    </citation>
    <scope>NUCLEOTIDE SEQUENCE</scope>
    <source>
        <strain evidence="10">GSBS06</strain>
    </source>
</reference>
<keyword evidence="4 7" id="KW-0378">Hydrolase</keyword>
<dbReference type="InterPro" id="IPR002470">
    <property type="entry name" value="Peptidase_S9A"/>
</dbReference>
<dbReference type="InterPro" id="IPR001375">
    <property type="entry name" value="Peptidase_S9_cat"/>
</dbReference>
<proteinExistence type="inferred from homology"/>
<dbReference type="EC" id="3.4.21.-" evidence="7"/>
<dbReference type="PANTHER" id="PTHR11757:SF19">
    <property type="entry name" value="PROLYL ENDOPEPTIDASE-LIKE"/>
    <property type="match status" value="1"/>
</dbReference>
<dbReference type="PRINTS" id="PR00862">
    <property type="entry name" value="PROLIGOPTASE"/>
</dbReference>